<dbReference type="PANTHER" id="PTHR33050">
    <property type="entry name" value="REVERSE TRANSCRIPTASE DOMAIN-CONTAINING PROTEIN"/>
    <property type="match status" value="1"/>
</dbReference>
<organism evidence="1 2">
    <name type="scientific">Phytophthora sojae (strain P6497)</name>
    <name type="common">Soybean stem and root rot agent</name>
    <name type="synonym">Phytophthora megasperma f. sp. glycines</name>
    <dbReference type="NCBI Taxonomy" id="1094619"/>
    <lineage>
        <taxon>Eukaryota</taxon>
        <taxon>Sar</taxon>
        <taxon>Stramenopiles</taxon>
        <taxon>Oomycota</taxon>
        <taxon>Peronosporomycetes</taxon>
        <taxon>Peronosporales</taxon>
        <taxon>Peronosporaceae</taxon>
        <taxon>Phytophthora</taxon>
    </lineage>
</organism>
<dbReference type="EMBL" id="JH159164">
    <property type="protein sequence ID" value="EGZ06228.1"/>
    <property type="molecule type" value="Genomic_DNA"/>
</dbReference>
<sequence length="321" mass="35512">MPDQTRRPANHGSALQSLPILLRNLRAEQDAGRVLLLDADILEIWPHIQISPFGVVAKSGKDPSVHGRTIHDLSFPPGLSVNDHTDRTALPKPAYESCAAIVHEILRHRRLESHPPKILTGDVASAFRHVGIHSKSVYLFAGMIPELNLLIIDLCCPFGWTGSPSCYETFGGSITHLHRTTSITTGNTNFGYHWVDDHVCVAVDNEMNCLEIEHALRLAMINILGAESINEAKFSGWHHRLKVLGLIFDASTSTVSIPPEKSEIHEILSRTLTTSHLNRYQNSVRCWALFGIFQLVYAPLGLSCSGFANLKESCCGIQKFT</sequence>
<dbReference type="InParanoid" id="G5ADH5"/>
<dbReference type="AlphaFoldDB" id="G5ADH5"/>
<protein>
    <recommendedName>
        <fullName evidence="3">Reverse transcriptase domain-containing protein</fullName>
    </recommendedName>
</protein>
<dbReference type="PANTHER" id="PTHR33050:SF7">
    <property type="entry name" value="RIBONUCLEASE H"/>
    <property type="match status" value="1"/>
</dbReference>
<name>G5ADH5_PHYSP</name>
<dbReference type="InterPro" id="IPR043502">
    <property type="entry name" value="DNA/RNA_pol_sf"/>
</dbReference>
<proteinExistence type="predicted"/>
<evidence type="ECO:0000313" key="2">
    <source>
        <dbReference type="Proteomes" id="UP000002640"/>
    </source>
</evidence>
<dbReference type="KEGG" id="psoj:PHYSODRAFT_531366"/>
<gene>
    <name evidence="1" type="ORF">PHYSODRAFT_531366</name>
</gene>
<dbReference type="SUPFAM" id="SSF56672">
    <property type="entry name" value="DNA/RNA polymerases"/>
    <property type="match status" value="1"/>
</dbReference>
<evidence type="ECO:0008006" key="3">
    <source>
        <dbReference type="Google" id="ProtNLM"/>
    </source>
</evidence>
<dbReference type="GeneID" id="20661603"/>
<accession>G5ADH5</accession>
<dbReference type="Proteomes" id="UP000002640">
    <property type="component" value="Unassembled WGS sequence"/>
</dbReference>
<dbReference type="RefSeq" id="XP_009538125.1">
    <property type="nucleotide sequence ID" value="XM_009539830.1"/>
</dbReference>
<keyword evidence="2" id="KW-1185">Reference proteome</keyword>
<evidence type="ECO:0000313" key="1">
    <source>
        <dbReference type="EMBL" id="EGZ06228.1"/>
    </source>
</evidence>
<dbReference type="InterPro" id="IPR052055">
    <property type="entry name" value="Hepadnavirus_pol/RT"/>
</dbReference>
<reference evidence="1 2" key="1">
    <citation type="journal article" date="2006" name="Science">
        <title>Phytophthora genome sequences uncover evolutionary origins and mechanisms of pathogenesis.</title>
        <authorList>
            <person name="Tyler B.M."/>
            <person name="Tripathy S."/>
            <person name="Zhang X."/>
            <person name="Dehal P."/>
            <person name="Jiang R.H."/>
            <person name="Aerts A."/>
            <person name="Arredondo F.D."/>
            <person name="Baxter L."/>
            <person name="Bensasson D."/>
            <person name="Beynon J.L."/>
            <person name="Chapman J."/>
            <person name="Damasceno C.M."/>
            <person name="Dorrance A.E."/>
            <person name="Dou D."/>
            <person name="Dickerman A.W."/>
            <person name="Dubchak I.L."/>
            <person name="Garbelotto M."/>
            <person name="Gijzen M."/>
            <person name="Gordon S.G."/>
            <person name="Govers F."/>
            <person name="Grunwald N.J."/>
            <person name="Huang W."/>
            <person name="Ivors K.L."/>
            <person name="Jones R.W."/>
            <person name="Kamoun S."/>
            <person name="Krampis K."/>
            <person name="Lamour K.H."/>
            <person name="Lee M.K."/>
            <person name="McDonald W.H."/>
            <person name="Medina M."/>
            <person name="Meijer H.J."/>
            <person name="Nordberg E.K."/>
            <person name="Maclean D.J."/>
            <person name="Ospina-Giraldo M.D."/>
            <person name="Morris P.F."/>
            <person name="Phuntumart V."/>
            <person name="Putnam N.H."/>
            <person name="Rash S."/>
            <person name="Rose J.K."/>
            <person name="Sakihama Y."/>
            <person name="Salamov A.A."/>
            <person name="Savidor A."/>
            <person name="Scheuring C.F."/>
            <person name="Smith B.M."/>
            <person name="Sobral B.W."/>
            <person name="Terry A."/>
            <person name="Torto-Alalibo T.A."/>
            <person name="Win J."/>
            <person name="Xu Z."/>
            <person name="Zhang H."/>
            <person name="Grigoriev I.V."/>
            <person name="Rokhsar D.S."/>
            <person name="Boore J.L."/>
        </authorList>
    </citation>
    <scope>NUCLEOTIDE SEQUENCE [LARGE SCALE GENOMIC DNA]</scope>
    <source>
        <strain evidence="1 2">P6497</strain>
    </source>
</reference>